<dbReference type="GO" id="GO:0006302">
    <property type="term" value="P:double-strand break repair"/>
    <property type="evidence" value="ECO:0007669"/>
    <property type="project" value="TreeGrafter"/>
</dbReference>
<dbReference type="Gene3D" id="2.40.50.140">
    <property type="entry name" value="Nucleic acid-binding proteins"/>
    <property type="match status" value="1"/>
</dbReference>
<evidence type="ECO:0000256" key="4">
    <source>
        <dbReference type="HAMAP-Rule" id="MF_00201"/>
    </source>
</evidence>
<proteinExistence type="inferred from homology"/>
<keyword evidence="2 4" id="KW-0233">DNA recombination</keyword>
<keyword evidence="7" id="KW-1185">Reference proteome</keyword>
<accession>A0A7X9P0U4</accession>
<dbReference type="Proteomes" id="UP000576082">
    <property type="component" value="Unassembled WGS sequence"/>
</dbReference>
<protein>
    <recommendedName>
        <fullName evidence="4">DNA repair protein RecO</fullName>
    </recommendedName>
    <alternativeName>
        <fullName evidence="4">Recombination protein O</fullName>
    </alternativeName>
</protein>
<comment type="caution">
    <text evidence="6">The sequence shown here is derived from an EMBL/GenBank/DDBJ whole genome shotgun (WGS) entry which is preliminary data.</text>
</comment>
<gene>
    <name evidence="4 6" type="primary">recO</name>
    <name evidence="6" type="ORF">HHU12_04160</name>
</gene>
<dbReference type="RefSeq" id="WP_169655294.1">
    <property type="nucleotide sequence ID" value="NZ_JABANE010000008.1"/>
</dbReference>
<dbReference type="AlphaFoldDB" id="A0A7X9P0U4"/>
<dbReference type="Pfam" id="PF02565">
    <property type="entry name" value="RecO_C"/>
    <property type="match status" value="1"/>
</dbReference>
<evidence type="ECO:0000256" key="3">
    <source>
        <dbReference type="ARBA" id="ARBA00023204"/>
    </source>
</evidence>
<evidence type="ECO:0000313" key="7">
    <source>
        <dbReference type="Proteomes" id="UP000576082"/>
    </source>
</evidence>
<evidence type="ECO:0000313" key="6">
    <source>
        <dbReference type="EMBL" id="NME67153.1"/>
    </source>
</evidence>
<evidence type="ECO:0000256" key="1">
    <source>
        <dbReference type="ARBA" id="ARBA00022763"/>
    </source>
</evidence>
<dbReference type="InterPro" id="IPR003717">
    <property type="entry name" value="RecO"/>
</dbReference>
<dbReference type="GO" id="GO:0043590">
    <property type="term" value="C:bacterial nucleoid"/>
    <property type="evidence" value="ECO:0007669"/>
    <property type="project" value="TreeGrafter"/>
</dbReference>
<evidence type="ECO:0000259" key="5">
    <source>
        <dbReference type="Pfam" id="PF11967"/>
    </source>
</evidence>
<dbReference type="PANTHER" id="PTHR33991">
    <property type="entry name" value="DNA REPAIR PROTEIN RECO"/>
    <property type="match status" value="1"/>
</dbReference>
<feature type="domain" description="DNA replication/recombination mediator RecO N-terminal" evidence="5">
    <location>
        <begin position="1"/>
        <end position="75"/>
    </location>
</feature>
<comment type="function">
    <text evidence="4">Involved in DNA repair and RecF pathway recombination.</text>
</comment>
<name>A0A7X9P0U4_9BACT</name>
<dbReference type="PANTHER" id="PTHR33991:SF1">
    <property type="entry name" value="DNA REPAIR PROTEIN RECO"/>
    <property type="match status" value="1"/>
</dbReference>
<keyword evidence="3 4" id="KW-0234">DNA repair</keyword>
<keyword evidence="1 4" id="KW-0227">DNA damage</keyword>
<evidence type="ECO:0000256" key="2">
    <source>
        <dbReference type="ARBA" id="ARBA00023172"/>
    </source>
</evidence>
<dbReference type="InterPro" id="IPR022572">
    <property type="entry name" value="DNA_rep/recomb_RecO_N"/>
</dbReference>
<dbReference type="EMBL" id="JABANE010000008">
    <property type="protein sequence ID" value="NME67153.1"/>
    <property type="molecule type" value="Genomic_DNA"/>
</dbReference>
<dbReference type="SUPFAM" id="SSF50249">
    <property type="entry name" value="Nucleic acid-binding proteins"/>
    <property type="match status" value="1"/>
</dbReference>
<reference evidence="6 7" key="1">
    <citation type="submission" date="2020-04" db="EMBL/GenBank/DDBJ databases">
        <title>Flammeovirga sp. SR4, a novel species isolated from seawater.</title>
        <authorList>
            <person name="Wang X."/>
        </authorList>
    </citation>
    <scope>NUCLEOTIDE SEQUENCE [LARGE SCALE GENOMIC DNA]</scope>
    <source>
        <strain evidence="6 7">ATCC 23126</strain>
    </source>
</reference>
<dbReference type="Pfam" id="PF11967">
    <property type="entry name" value="RecO_N"/>
    <property type="match status" value="1"/>
</dbReference>
<dbReference type="InterPro" id="IPR012340">
    <property type="entry name" value="NA-bd_OB-fold"/>
</dbReference>
<sequence length="231" mass="27056">MIEQTKALTLSSVRFQESSLIVHIYTERFGRRDYIIKGAFSKKSNKASFYQPLNLLELQVYEQPNKNLQMIKEVRVDYPLLSFRIQPKKSMILTFLTEFLEKVLKDDEIGNPELFQFLTESLLSLDAMNENFNCFTLQFMIRMSHFLGIGIHDGKMLLEETEVTAHVDPALVQVIDQLIEKDYHEAPSFNLHTRRIVMDKILSFYELQIQSFGKMKTLEVLRNVGNPFKKH</sequence>
<comment type="similarity">
    <text evidence="4">Belongs to the RecO family.</text>
</comment>
<organism evidence="6 7">
    <name type="scientific">Flammeovirga aprica JL-4</name>
    <dbReference type="NCBI Taxonomy" id="694437"/>
    <lineage>
        <taxon>Bacteria</taxon>
        <taxon>Pseudomonadati</taxon>
        <taxon>Bacteroidota</taxon>
        <taxon>Cytophagia</taxon>
        <taxon>Cytophagales</taxon>
        <taxon>Flammeovirgaceae</taxon>
        <taxon>Flammeovirga</taxon>
    </lineage>
</organism>
<dbReference type="NCBIfam" id="TIGR00613">
    <property type="entry name" value="reco"/>
    <property type="match status" value="1"/>
</dbReference>
<dbReference type="GO" id="GO:0006310">
    <property type="term" value="P:DNA recombination"/>
    <property type="evidence" value="ECO:0007669"/>
    <property type="project" value="UniProtKB-UniRule"/>
</dbReference>
<dbReference type="HAMAP" id="MF_00201">
    <property type="entry name" value="RecO"/>
    <property type="match status" value="1"/>
</dbReference>